<comment type="caution">
    <text evidence="1">The sequence shown here is derived from an EMBL/GenBank/DDBJ whole genome shotgun (WGS) entry which is preliminary data.</text>
</comment>
<keyword evidence="2" id="KW-1185">Reference proteome</keyword>
<protein>
    <submittedName>
        <fullName evidence="1">Uncharacterized protein</fullName>
    </submittedName>
</protein>
<evidence type="ECO:0000313" key="1">
    <source>
        <dbReference type="EMBL" id="GFY07529.1"/>
    </source>
</evidence>
<sequence>MTTLHRTVLMVQDQDNLGTPTLLNSSYVLMSWRRRRIDLQEAEFCISIIGTCKLLSHRNFPDEHKAHLPYRSLQL</sequence>
<organism evidence="1 2">
    <name type="scientific">Trichonephila clavipes</name>
    <name type="common">Golden silk orbweaver</name>
    <name type="synonym">Nephila clavipes</name>
    <dbReference type="NCBI Taxonomy" id="2585209"/>
    <lineage>
        <taxon>Eukaryota</taxon>
        <taxon>Metazoa</taxon>
        <taxon>Ecdysozoa</taxon>
        <taxon>Arthropoda</taxon>
        <taxon>Chelicerata</taxon>
        <taxon>Arachnida</taxon>
        <taxon>Araneae</taxon>
        <taxon>Araneomorphae</taxon>
        <taxon>Entelegynae</taxon>
        <taxon>Araneoidea</taxon>
        <taxon>Nephilidae</taxon>
        <taxon>Trichonephila</taxon>
    </lineage>
</organism>
<evidence type="ECO:0000313" key="2">
    <source>
        <dbReference type="Proteomes" id="UP000887159"/>
    </source>
</evidence>
<gene>
    <name evidence="1" type="ORF">TNCV_3650361</name>
</gene>
<dbReference type="EMBL" id="BMAU01021275">
    <property type="protein sequence ID" value="GFY07529.1"/>
    <property type="molecule type" value="Genomic_DNA"/>
</dbReference>
<name>A0A8X6S646_TRICX</name>
<proteinExistence type="predicted"/>
<accession>A0A8X6S646</accession>
<reference evidence="1" key="1">
    <citation type="submission" date="2020-08" db="EMBL/GenBank/DDBJ databases">
        <title>Multicomponent nature underlies the extraordinary mechanical properties of spider dragline silk.</title>
        <authorList>
            <person name="Kono N."/>
            <person name="Nakamura H."/>
            <person name="Mori M."/>
            <person name="Yoshida Y."/>
            <person name="Ohtoshi R."/>
            <person name="Malay A.D."/>
            <person name="Moran D.A.P."/>
            <person name="Tomita M."/>
            <person name="Numata K."/>
            <person name="Arakawa K."/>
        </authorList>
    </citation>
    <scope>NUCLEOTIDE SEQUENCE</scope>
</reference>
<dbReference type="AlphaFoldDB" id="A0A8X6S646"/>
<dbReference type="Proteomes" id="UP000887159">
    <property type="component" value="Unassembled WGS sequence"/>
</dbReference>